<dbReference type="EMBL" id="UHDO01000001">
    <property type="protein sequence ID" value="SUM42831.1"/>
    <property type="molecule type" value="Genomic_DNA"/>
</dbReference>
<dbReference type="OrthoDB" id="9943448at2"/>
<keyword evidence="1" id="KW-1133">Transmembrane helix</keyword>
<name>A0A380FYH3_9STAP</name>
<keyword evidence="1" id="KW-0812">Transmembrane</keyword>
<dbReference type="Proteomes" id="UP000297598">
    <property type="component" value="Unassembled WGS sequence"/>
</dbReference>
<dbReference type="RefSeq" id="WP_103299211.1">
    <property type="nucleotide sequence ID" value="NZ_SRLF01000001.1"/>
</dbReference>
<evidence type="ECO:0000313" key="5">
    <source>
        <dbReference type="Proteomes" id="UP000297598"/>
    </source>
</evidence>
<evidence type="ECO:0000256" key="1">
    <source>
        <dbReference type="SAM" id="Phobius"/>
    </source>
</evidence>
<dbReference type="EMBL" id="SRLS01000013">
    <property type="protein sequence ID" value="TGE16662.1"/>
    <property type="molecule type" value="Genomic_DNA"/>
</dbReference>
<reference evidence="2 4" key="1">
    <citation type="submission" date="2018-06" db="EMBL/GenBank/DDBJ databases">
        <authorList>
            <consortium name="Pathogen Informatics"/>
            <person name="Doyle S."/>
        </authorList>
    </citation>
    <scope>NUCLEOTIDE SEQUENCE [LARGE SCALE GENOMIC DNA]</scope>
    <source>
        <strain evidence="2 4">NCTC13830</strain>
    </source>
</reference>
<reference evidence="3 5" key="2">
    <citation type="submission" date="2019-04" db="EMBL/GenBank/DDBJ databases">
        <title>Genomic characterization of Staphylococcus petrasii strains.</title>
        <authorList>
            <person name="Vrbovska V."/>
            <person name="Kovarovic V."/>
            <person name="Maslanova I."/>
            <person name="Indrakova A."/>
            <person name="Petras P."/>
            <person name="Sedo O."/>
            <person name="Svec P."/>
            <person name="Fisarova L."/>
            <person name="Sedlacek I."/>
            <person name="Doskar J."/>
            <person name="Pantucek R."/>
        </authorList>
    </citation>
    <scope>NUCLEOTIDE SEQUENCE [LARGE SCALE GENOMIC DNA]</scope>
    <source>
        <strain evidence="3 5">P5404</strain>
    </source>
</reference>
<gene>
    <name evidence="3" type="ORF">BJR09_08830</name>
    <name evidence="2" type="ORF">NCTC13830_00353</name>
</gene>
<sequence length="102" mass="11546">MTFGIIIAILIIIFLAVRYQKINAKSIQEVIQSFNVYIRLGIFIGIIGIILYVLGLIFGYEEGSQLGRLFFLGAYIAYVVALLCLLSRFIKWLFNLFFGKAG</sequence>
<dbReference type="AlphaFoldDB" id="A0A380FYH3"/>
<evidence type="ECO:0000313" key="4">
    <source>
        <dbReference type="Proteomes" id="UP000254047"/>
    </source>
</evidence>
<evidence type="ECO:0000313" key="2">
    <source>
        <dbReference type="EMBL" id="SUM42831.1"/>
    </source>
</evidence>
<evidence type="ECO:0000313" key="3">
    <source>
        <dbReference type="EMBL" id="TGE16662.1"/>
    </source>
</evidence>
<dbReference type="Proteomes" id="UP000254047">
    <property type="component" value="Unassembled WGS sequence"/>
</dbReference>
<organism evidence="2 4">
    <name type="scientific">Staphylococcus petrasii</name>
    <dbReference type="NCBI Taxonomy" id="1276936"/>
    <lineage>
        <taxon>Bacteria</taxon>
        <taxon>Bacillati</taxon>
        <taxon>Bacillota</taxon>
        <taxon>Bacilli</taxon>
        <taxon>Bacillales</taxon>
        <taxon>Staphylococcaceae</taxon>
        <taxon>Staphylococcus</taxon>
    </lineage>
</organism>
<proteinExistence type="predicted"/>
<keyword evidence="5" id="KW-1185">Reference proteome</keyword>
<feature type="transmembrane region" description="Helical" evidence="1">
    <location>
        <begin position="69"/>
        <end position="90"/>
    </location>
</feature>
<accession>A0A380FYH3</accession>
<keyword evidence="1" id="KW-0472">Membrane</keyword>
<protein>
    <submittedName>
        <fullName evidence="2">Uncharacterized protein</fullName>
    </submittedName>
</protein>
<feature type="transmembrane region" description="Helical" evidence="1">
    <location>
        <begin position="36"/>
        <end position="57"/>
    </location>
</feature>